<evidence type="ECO:0000256" key="5">
    <source>
        <dbReference type="HAMAP-Rule" id="MF_00376"/>
    </source>
</evidence>
<dbReference type="PROSITE" id="PS51219">
    <property type="entry name" value="DPCK"/>
    <property type="match status" value="1"/>
</dbReference>
<comment type="pathway">
    <text evidence="5">Cofactor biosynthesis; coenzyme A biosynthesis; CoA from (R)-pantothenate: step 5/5.</text>
</comment>
<evidence type="ECO:0000256" key="3">
    <source>
        <dbReference type="ARBA" id="ARBA00022840"/>
    </source>
</evidence>
<evidence type="ECO:0000313" key="7">
    <source>
        <dbReference type="EMBL" id="BBA34243.1"/>
    </source>
</evidence>
<dbReference type="OrthoDB" id="9812943at2"/>
<dbReference type="InterPro" id="IPR027417">
    <property type="entry name" value="P-loop_NTPase"/>
</dbReference>
<comment type="subcellular location">
    <subcellularLocation>
        <location evidence="5">Cytoplasm</location>
    </subcellularLocation>
</comment>
<reference evidence="7 8" key="1">
    <citation type="submission" date="2016-12" db="EMBL/GenBank/DDBJ databases">
        <title>Genome sequencing of Methylocaldum marinum.</title>
        <authorList>
            <person name="Takeuchi M."/>
            <person name="Kamagata Y."/>
            <person name="Hiraoka S."/>
            <person name="Oshima K."/>
            <person name="Hattori M."/>
            <person name="Iwasaki W."/>
        </authorList>
    </citation>
    <scope>NUCLEOTIDE SEQUENCE [LARGE SCALE GENOMIC DNA]</scope>
    <source>
        <strain evidence="7 8">S8</strain>
    </source>
</reference>
<sequence>MLVIGLTGGIGSGKSTVAELFAAKGIPVLDADLIARELVEPNQPAFDAIVRHFGARILRDGALDRAALRKVIFAHPEEKRWLEALLHPLVYSEIGRRIATLSAPYCIVVVPLLLETGQRQLVDRLLVVDCPEDIQRRRVKLRDGLTDAQIGQIMASQLGRAERLAAADDLLENIGDEATLAERVERLHRSYLTLSRQKT</sequence>
<dbReference type="AlphaFoldDB" id="A0A250KRE0"/>
<evidence type="ECO:0000313" key="8">
    <source>
        <dbReference type="Proteomes" id="UP000266313"/>
    </source>
</evidence>
<accession>A0A250KRE0</accession>
<keyword evidence="3 5" id="KW-0067">ATP-binding</keyword>
<evidence type="ECO:0000256" key="1">
    <source>
        <dbReference type="ARBA" id="ARBA00009018"/>
    </source>
</evidence>
<dbReference type="GO" id="GO:0015937">
    <property type="term" value="P:coenzyme A biosynthetic process"/>
    <property type="evidence" value="ECO:0007669"/>
    <property type="project" value="UniProtKB-UniRule"/>
</dbReference>
<comment type="function">
    <text evidence="5">Catalyzes the phosphorylation of the 3'-hydroxyl group of dephosphocoenzyme A to form coenzyme A.</text>
</comment>
<evidence type="ECO:0000256" key="4">
    <source>
        <dbReference type="ARBA" id="ARBA00022993"/>
    </source>
</evidence>
<dbReference type="PANTHER" id="PTHR10695">
    <property type="entry name" value="DEPHOSPHO-COA KINASE-RELATED"/>
    <property type="match status" value="1"/>
</dbReference>
<dbReference type="EC" id="2.7.1.24" evidence="5 6"/>
<keyword evidence="5" id="KW-0808">Transferase</keyword>
<gene>
    <name evidence="5" type="primary">coaE</name>
    <name evidence="7" type="ORF">sS8_2291</name>
</gene>
<dbReference type="InterPro" id="IPR001977">
    <property type="entry name" value="Depp_CoAkinase"/>
</dbReference>
<comment type="catalytic activity">
    <reaction evidence="5">
        <text>3'-dephospho-CoA + ATP = ADP + CoA + H(+)</text>
        <dbReference type="Rhea" id="RHEA:18245"/>
        <dbReference type="ChEBI" id="CHEBI:15378"/>
        <dbReference type="ChEBI" id="CHEBI:30616"/>
        <dbReference type="ChEBI" id="CHEBI:57287"/>
        <dbReference type="ChEBI" id="CHEBI:57328"/>
        <dbReference type="ChEBI" id="CHEBI:456216"/>
        <dbReference type="EC" id="2.7.1.24"/>
    </reaction>
</comment>
<keyword evidence="8" id="KW-1185">Reference proteome</keyword>
<dbReference type="Pfam" id="PF01121">
    <property type="entry name" value="CoaE"/>
    <property type="match status" value="1"/>
</dbReference>
<dbReference type="UniPathway" id="UPA00241">
    <property type="reaction ID" value="UER00356"/>
</dbReference>
<keyword evidence="2 5" id="KW-0547">Nucleotide-binding</keyword>
<protein>
    <recommendedName>
        <fullName evidence="5 6">Dephospho-CoA kinase</fullName>
        <ecNumber evidence="5 6">2.7.1.24</ecNumber>
    </recommendedName>
    <alternativeName>
        <fullName evidence="5">Dephosphocoenzyme A kinase</fullName>
    </alternativeName>
</protein>
<dbReference type="RefSeq" id="WP_119629692.1">
    <property type="nucleotide sequence ID" value="NZ_AP017928.1"/>
</dbReference>
<comment type="similarity">
    <text evidence="1 5">Belongs to the CoaE family.</text>
</comment>
<keyword evidence="5 7" id="KW-0418">Kinase</keyword>
<dbReference type="SUPFAM" id="SSF52540">
    <property type="entry name" value="P-loop containing nucleoside triphosphate hydrolases"/>
    <property type="match status" value="1"/>
</dbReference>
<dbReference type="CDD" id="cd02022">
    <property type="entry name" value="DPCK"/>
    <property type="match status" value="1"/>
</dbReference>
<dbReference type="Gene3D" id="3.40.50.300">
    <property type="entry name" value="P-loop containing nucleotide triphosphate hydrolases"/>
    <property type="match status" value="1"/>
</dbReference>
<keyword evidence="4 5" id="KW-0173">Coenzyme A biosynthesis</keyword>
<dbReference type="NCBIfam" id="TIGR00152">
    <property type="entry name" value="dephospho-CoA kinase"/>
    <property type="match status" value="1"/>
</dbReference>
<dbReference type="HAMAP" id="MF_00376">
    <property type="entry name" value="Dephospho_CoA_kinase"/>
    <property type="match status" value="1"/>
</dbReference>
<name>A0A250KRE0_9GAMM</name>
<dbReference type="GO" id="GO:0005524">
    <property type="term" value="F:ATP binding"/>
    <property type="evidence" value="ECO:0007669"/>
    <property type="project" value="UniProtKB-UniRule"/>
</dbReference>
<keyword evidence="5" id="KW-0963">Cytoplasm</keyword>
<evidence type="ECO:0000256" key="2">
    <source>
        <dbReference type="ARBA" id="ARBA00022741"/>
    </source>
</evidence>
<dbReference type="GO" id="GO:0004140">
    <property type="term" value="F:dephospho-CoA kinase activity"/>
    <property type="evidence" value="ECO:0007669"/>
    <property type="project" value="UniProtKB-UniRule"/>
</dbReference>
<feature type="binding site" evidence="5">
    <location>
        <begin position="11"/>
        <end position="16"/>
    </location>
    <ligand>
        <name>ATP</name>
        <dbReference type="ChEBI" id="CHEBI:30616"/>
    </ligand>
</feature>
<organism evidence="7 8">
    <name type="scientific">Methylocaldum marinum</name>
    <dbReference type="NCBI Taxonomy" id="1432792"/>
    <lineage>
        <taxon>Bacteria</taxon>
        <taxon>Pseudomonadati</taxon>
        <taxon>Pseudomonadota</taxon>
        <taxon>Gammaproteobacteria</taxon>
        <taxon>Methylococcales</taxon>
        <taxon>Methylococcaceae</taxon>
        <taxon>Methylocaldum</taxon>
    </lineage>
</organism>
<evidence type="ECO:0000256" key="6">
    <source>
        <dbReference type="NCBIfam" id="TIGR00152"/>
    </source>
</evidence>
<dbReference type="Proteomes" id="UP000266313">
    <property type="component" value="Chromosome"/>
</dbReference>
<dbReference type="GO" id="GO:0005737">
    <property type="term" value="C:cytoplasm"/>
    <property type="evidence" value="ECO:0007669"/>
    <property type="project" value="UniProtKB-SubCell"/>
</dbReference>
<dbReference type="PANTHER" id="PTHR10695:SF46">
    <property type="entry name" value="BIFUNCTIONAL COENZYME A SYNTHASE-RELATED"/>
    <property type="match status" value="1"/>
</dbReference>
<proteinExistence type="inferred from homology"/>
<dbReference type="EMBL" id="AP017928">
    <property type="protein sequence ID" value="BBA34243.1"/>
    <property type="molecule type" value="Genomic_DNA"/>
</dbReference>
<dbReference type="KEGG" id="mmai:sS8_2291"/>